<feature type="region of interest" description="Disordered" evidence="1">
    <location>
        <begin position="64"/>
        <end position="124"/>
    </location>
</feature>
<proteinExistence type="predicted"/>
<reference evidence="4" key="1">
    <citation type="journal article" date="2019" name="Int. J. Syst. Evol. Microbiol.">
        <title>The Global Catalogue of Microorganisms (GCM) 10K type strain sequencing project: providing services to taxonomists for standard genome sequencing and annotation.</title>
        <authorList>
            <consortium name="The Broad Institute Genomics Platform"/>
            <consortium name="The Broad Institute Genome Sequencing Center for Infectious Disease"/>
            <person name="Wu L."/>
            <person name="Ma J."/>
        </authorList>
    </citation>
    <scope>NUCLEOTIDE SEQUENCE [LARGE SCALE GENOMIC DNA]</scope>
    <source>
        <strain evidence="4">KCTC 52487</strain>
    </source>
</reference>
<evidence type="ECO:0000313" key="4">
    <source>
        <dbReference type="Proteomes" id="UP001595379"/>
    </source>
</evidence>
<organism evidence="3 4">
    <name type="scientific">Hyphobacterium vulgare</name>
    <dbReference type="NCBI Taxonomy" id="1736751"/>
    <lineage>
        <taxon>Bacteria</taxon>
        <taxon>Pseudomonadati</taxon>
        <taxon>Pseudomonadota</taxon>
        <taxon>Alphaproteobacteria</taxon>
        <taxon>Maricaulales</taxon>
        <taxon>Maricaulaceae</taxon>
        <taxon>Hyphobacterium</taxon>
    </lineage>
</organism>
<protein>
    <recommendedName>
        <fullName evidence="5">Energy transducer TonB</fullName>
    </recommendedName>
</protein>
<evidence type="ECO:0008006" key="5">
    <source>
        <dbReference type="Google" id="ProtNLM"/>
    </source>
</evidence>
<keyword evidence="2" id="KW-0472">Membrane</keyword>
<dbReference type="Proteomes" id="UP001595379">
    <property type="component" value="Unassembled WGS sequence"/>
</dbReference>
<name>A0ABV6ZZG4_9PROT</name>
<gene>
    <name evidence="3" type="ORF">ACFOOR_12405</name>
</gene>
<dbReference type="RefSeq" id="WP_343162899.1">
    <property type="nucleotide sequence ID" value="NZ_JBHRSV010000028.1"/>
</dbReference>
<sequence length="226" mass="23958">MADLARTMLSRHQRLAAIGGGALINALLIFGLIRIPPGTIERFRVIDVTFIVPAAELEPEIVEEAVPEPVVEDIPPDPEPVAERPPETPVPAQSQPAPSNAPVSARSVDEAPESPPSGERDVYAVSPGTRSVLSGLQCPGDPEGFARTGVCGETARRTARIEVPEEDMLAGFDLSTAQIRALFGDSDHIYAGQPTLDSPAARRNLSTADQMRDALPASRPDPAFGD</sequence>
<keyword evidence="2" id="KW-1133">Transmembrane helix</keyword>
<keyword evidence="4" id="KW-1185">Reference proteome</keyword>
<dbReference type="EMBL" id="JBHRSV010000028">
    <property type="protein sequence ID" value="MFC2926911.1"/>
    <property type="molecule type" value="Genomic_DNA"/>
</dbReference>
<feature type="region of interest" description="Disordered" evidence="1">
    <location>
        <begin position="192"/>
        <end position="226"/>
    </location>
</feature>
<feature type="compositionally biased region" description="Acidic residues" evidence="1">
    <location>
        <begin position="64"/>
        <end position="76"/>
    </location>
</feature>
<evidence type="ECO:0000313" key="3">
    <source>
        <dbReference type="EMBL" id="MFC2926911.1"/>
    </source>
</evidence>
<keyword evidence="2" id="KW-0812">Transmembrane</keyword>
<feature type="compositionally biased region" description="Low complexity" evidence="1">
    <location>
        <begin position="90"/>
        <end position="105"/>
    </location>
</feature>
<evidence type="ECO:0000256" key="1">
    <source>
        <dbReference type="SAM" id="MobiDB-lite"/>
    </source>
</evidence>
<accession>A0ABV6ZZG4</accession>
<comment type="caution">
    <text evidence="3">The sequence shown here is derived from an EMBL/GenBank/DDBJ whole genome shotgun (WGS) entry which is preliminary data.</text>
</comment>
<feature type="transmembrane region" description="Helical" evidence="2">
    <location>
        <begin position="15"/>
        <end position="35"/>
    </location>
</feature>
<evidence type="ECO:0000256" key="2">
    <source>
        <dbReference type="SAM" id="Phobius"/>
    </source>
</evidence>